<dbReference type="PANTHER" id="PTHR37422:SF13">
    <property type="entry name" value="LIPOPOLYSACCHARIDE BIOSYNTHESIS PROTEIN PA4999-RELATED"/>
    <property type="match status" value="1"/>
</dbReference>
<organism evidence="7 8">
    <name type="scientific">candidate division Kazan bacterium</name>
    <dbReference type="NCBI Taxonomy" id="2202143"/>
    <lineage>
        <taxon>Bacteria</taxon>
        <taxon>Bacteria division Kazan-3B-28</taxon>
    </lineage>
</organism>
<keyword evidence="4 5" id="KW-0472">Membrane</keyword>
<accession>A0A420ZDF2</accession>
<reference evidence="7 8" key="1">
    <citation type="submission" date="2018-06" db="EMBL/GenBank/DDBJ databases">
        <title>Extensive metabolic versatility and redundancy in microbially diverse, dynamic hydrothermal sediments.</title>
        <authorList>
            <person name="Dombrowski N."/>
            <person name="Teske A."/>
            <person name="Baker B.J."/>
        </authorList>
    </citation>
    <scope>NUCLEOTIDE SEQUENCE [LARGE SCALE GENOMIC DNA]</scope>
    <source>
        <strain evidence="7">B79_G16</strain>
    </source>
</reference>
<dbReference type="Proteomes" id="UP000281261">
    <property type="component" value="Unassembled WGS sequence"/>
</dbReference>
<dbReference type="PANTHER" id="PTHR37422">
    <property type="entry name" value="TEICHURONIC ACID BIOSYNTHESIS PROTEIN TUAE"/>
    <property type="match status" value="1"/>
</dbReference>
<feature type="transmembrane region" description="Helical" evidence="5">
    <location>
        <begin position="75"/>
        <end position="96"/>
    </location>
</feature>
<evidence type="ECO:0000256" key="1">
    <source>
        <dbReference type="ARBA" id="ARBA00004141"/>
    </source>
</evidence>
<evidence type="ECO:0000256" key="3">
    <source>
        <dbReference type="ARBA" id="ARBA00022989"/>
    </source>
</evidence>
<feature type="transmembrane region" description="Helical" evidence="5">
    <location>
        <begin position="239"/>
        <end position="257"/>
    </location>
</feature>
<keyword evidence="3 5" id="KW-1133">Transmembrane helix</keyword>
<comment type="subcellular location">
    <subcellularLocation>
        <location evidence="1">Membrane</location>
        <topology evidence="1">Multi-pass membrane protein</topology>
    </subcellularLocation>
</comment>
<keyword evidence="2 5" id="KW-0812">Transmembrane</keyword>
<sequence>MISGLIVLVILAFVALAWWRPPIGLWLIFLLLPTYLVRFDVVSVPTTLLEVLIYLLAVIFIIKNRRKFLGLIGRALQPIWLPLVFLFLGLTIGVIVTPDLRLALGILKGWFIDPVILYILVVNLIDWHKIRHFIFALVLSILPIGAMALWQVATNNFITVDGRASAWFVSGNYLSMYLVPVMLLGLILVADKYRPYKWATGAILVVSLVALFFSYSYGGWLALTAGLIVLGILRSIKSWKLWIGGAIVLAVAVFTQFGNEKFMRILDLGEKSSFSVRLQVWQTSLLMVKENWLTGIGLGQFRDRYLDFASRLFSPPLELAILHAHNLYLQFWINTGLIGLVGLVWLIIKFFAWLKSNISLQSAILASAMVSILAHGLLDTTYWKNDLSALFWIIIALAFLQHQELSGNLDNFFKSKFCKVSSEEK</sequence>
<proteinExistence type="predicted"/>
<evidence type="ECO:0000256" key="4">
    <source>
        <dbReference type="ARBA" id="ARBA00023136"/>
    </source>
</evidence>
<dbReference type="Pfam" id="PF04932">
    <property type="entry name" value="Wzy_C"/>
    <property type="match status" value="1"/>
</dbReference>
<evidence type="ECO:0000313" key="7">
    <source>
        <dbReference type="EMBL" id="RLC37644.1"/>
    </source>
</evidence>
<name>A0A420ZDF2_UNCK3</name>
<comment type="caution">
    <text evidence="7">The sequence shown here is derived from an EMBL/GenBank/DDBJ whole genome shotgun (WGS) entry which is preliminary data.</text>
</comment>
<dbReference type="InterPro" id="IPR051533">
    <property type="entry name" value="WaaL-like"/>
</dbReference>
<feature type="transmembrane region" description="Helical" evidence="5">
    <location>
        <begin position="331"/>
        <end position="352"/>
    </location>
</feature>
<dbReference type="InterPro" id="IPR007016">
    <property type="entry name" value="O-antigen_ligase-rel_domated"/>
</dbReference>
<evidence type="ECO:0000259" key="6">
    <source>
        <dbReference type="Pfam" id="PF04932"/>
    </source>
</evidence>
<dbReference type="GO" id="GO:0016020">
    <property type="term" value="C:membrane"/>
    <property type="evidence" value="ECO:0007669"/>
    <property type="project" value="UniProtKB-SubCell"/>
</dbReference>
<feature type="transmembrane region" description="Helical" evidence="5">
    <location>
        <begin position="173"/>
        <end position="190"/>
    </location>
</feature>
<evidence type="ECO:0000256" key="5">
    <source>
        <dbReference type="SAM" id="Phobius"/>
    </source>
</evidence>
<gene>
    <name evidence="7" type="ORF">DRH29_00925</name>
</gene>
<dbReference type="EMBL" id="QMNG01000002">
    <property type="protein sequence ID" value="RLC37644.1"/>
    <property type="molecule type" value="Genomic_DNA"/>
</dbReference>
<dbReference type="AlphaFoldDB" id="A0A420ZDF2"/>
<feature type="transmembrane region" description="Helical" evidence="5">
    <location>
        <begin position="133"/>
        <end position="153"/>
    </location>
</feature>
<feature type="transmembrane region" description="Helical" evidence="5">
    <location>
        <begin position="358"/>
        <end position="378"/>
    </location>
</feature>
<feature type="transmembrane region" description="Helical" evidence="5">
    <location>
        <begin position="41"/>
        <end position="63"/>
    </location>
</feature>
<feature type="transmembrane region" description="Helical" evidence="5">
    <location>
        <begin position="202"/>
        <end position="233"/>
    </location>
</feature>
<protein>
    <recommendedName>
        <fullName evidence="6">O-antigen ligase-related domain-containing protein</fullName>
    </recommendedName>
</protein>
<evidence type="ECO:0000256" key="2">
    <source>
        <dbReference type="ARBA" id="ARBA00022692"/>
    </source>
</evidence>
<feature type="transmembrane region" description="Helical" evidence="5">
    <location>
        <begin position="102"/>
        <end position="121"/>
    </location>
</feature>
<evidence type="ECO:0000313" key="8">
    <source>
        <dbReference type="Proteomes" id="UP000281261"/>
    </source>
</evidence>
<feature type="domain" description="O-antigen ligase-related" evidence="6">
    <location>
        <begin position="203"/>
        <end position="343"/>
    </location>
</feature>